<proteinExistence type="predicted"/>
<name>A0A381WGR9_9ZZZZ</name>
<protein>
    <submittedName>
        <fullName evidence="1">Uncharacterized protein</fullName>
    </submittedName>
</protein>
<accession>A0A381WGR9</accession>
<dbReference type="EMBL" id="UINC01011651">
    <property type="protein sequence ID" value="SVA51278.1"/>
    <property type="molecule type" value="Genomic_DNA"/>
</dbReference>
<reference evidence="1" key="1">
    <citation type="submission" date="2018-05" db="EMBL/GenBank/DDBJ databases">
        <authorList>
            <person name="Lanie J.A."/>
            <person name="Ng W.-L."/>
            <person name="Kazmierczak K.M."/>
            <person name="Andrzejewski T.M."/>
            <person name="Davidsen T.M."/>
            <person name="Wayne K.J."/>
            <person name="Tettelin H."/>
            <person name="Glass J.I."/>
            <person name="Rusch D."/>
            <person name="Podicherti R."/>
            <person name="Tsui H.-C.T."/>
            <person name="Winkler M.E."/>
        </authorList>
    </citation>
    <scope>NUCLEOTIDE SEQUENCE</scope>
</reference>
<sequence length="30" mass="3558">MNIVCLKENPSMKNHQLKGVQIKYLMKQQL</sequence>
<dbReference type="AlphaFoldDB" id="A0A381WGR9"/>
<organism evidence="1">
    <name type="scientific">marine metagenome</name>
    <dbReference type="NCBI Taxonomy" id="408172"/>
    <lineage>
        <taxon>unclassified sequences</taxon>
        <taxon>metagenomes</taxon>
        <taxon>ecological metagenomes</taxon>
    </lineage>
</organism>
<evidence type="ECO:0000313" key="1">
    <source>
        <dbReference type="EMBL" id="SVA51278.1"/>
    </source>
</evidence>
<gene>
    <name evidence="1" type="ORF">METZ01_LOCUS104132</name>
</gene>